<keyword evidence="9 14" id="KW-0133">Cell shape</keyword>
<evidence type="ECO:0000256" key="3">
    <source>
        <dbReference type="ARBA" id="ARBA00022475"/>
    </source>
</evidence>
<evidence type="ECO:0000256" key="8">
    <source>
        <dbReference type="ARBA" id="ARBA00022801"/>
    </source>
</evidence>
<comment type="caution">
    <text evidence="18">The sequence shown here is derived from an EMBL/GenBank/DDBJ whole genome shotgun (WGS) entry which is preliminary data.</text>
</comment>
<evidence type="ECO:0000256" key="1">
    <source>
        <dbReference type="ARBA" id="ARBA00004167"/>
    </source>
</evidence>
<dbReference type="InterPro" id="IPR001460">
    <property type="entry name" value="PCN-bd_Tpept"/>
</dbReference>
<dbReference type="Gene3D" id="3.40.710.10">
    <property type="entry name" value="DD-peptidase/beta-lactamase superfamily"/>
    <property type="match status" value="1"/>
</dbReference>
<evidence type="ECO:0000256" key="12">
    <source>
        <dbReference type="ARBA" id="ARBA00023136"/>
    </source>
</evidence>
<keyword evidence="3 14" id="KW-1003">Cell membrane</keyword>
<dbReference type="SUPFAM" id="SSF56519">
    <property type="entry name" value="Penicillin binding protein dimerisation domain"/>
    <property type="match status" value="1"/>
</dbReference>
<gene>
    <name evidence="14" type="primary">mrdA</name>
    <name evidence="18" type="ORF">B4923_03835</name>
</gene>
<dbReference type="RefSeq" id="WP_109053032.1">
    <property type="nucleotide sequence ID" value="NZ_QDKJ01000002.1"/>
</dbReference>
<keyword evidence="6 14" id="KW-0645">Protease</keyword>
<proteinExistence type="inferred from homology"/>
<dbReference type="Pfam" id="PF03717">
    <property type="entry name" value="PBP_dimer"/>
    <property type="match status" value="1"/>
</dbReference>
<comment type="catalytic activity">
    <reaction evidence="14">
        <text>Preferential cleavage: (Ac)2-L-Lys-D-Ala-|-D-Ala. Also transpeptidation of peptidyl-alanyl moieties that are N-acyl substituents of D-alanine.</text>
        <dbReference type="EC" id="3.4.16.4"/>
    </reaction>
</comment>
<dbReference type="FunFam" id="3.40.710.10:FF:000004">
    <property type="entry name" value="Peptidoglycan D,D-transpeptidase MrdA"/>
    <property type="match status" value="1"/>
</dbReference>
<sequence length="634" mass="71492">MKIERKPFRDYSAESALFVRRALVAFLGILLLTGVLIANLYHLQVLRVDDYRTRSNENRIKLVPIAPSRGIIYDRNGIPLALNRTIYQLELVPEKVENLQATLDALKPIIDLTDDELESFEKERKRSRRFTSIPVKTALSDLQVARFSVNQYRFPGVEVKGYQRRYYPYGSALTHVIGYVSKINDKDVERLNKEEKLADYAATHDIGKLGIERHYEDLLHGKPGYEEVEVNNRGRVIRQLHEQPPQAGKDIYLTLDLSLQIYIEKLLEGSRAAVIVTDPRDGGILAMVSTPSYDPNLFVDGISSKDYNQLRNDPNRPLINRATQGIYPPASTVKPYIAVSALTAGVITTNTTLFDPGWWQLPGSEKRFRDWKKWGHGRLNLTKSLEESADTFFYQVAYDMGIDRLAEWMNKFGYGEKTGIDISEESSGNMPTREWKLRRFKKPWYQGDTIPVGIGQGYWTATPIQMNKALTTLINDGQVKTPHLLYSTRENGVIVPFRQTEHQQIGDIHSGFWEIAKDGMYGVANRPNGTAHKSFDDAPYKIAAKSGTAQVFGLKENETYNAQKIAEHLRDHKLMVAFAPYSNPKVAMSIILENGGAGPTVGTITRQILDHILLGDNNTELPSAPPAPPGSESE</sequence>
<dbReference type="FunFam" id="3.30.1390.30:FF:000001">
    <property type="entry name" value="Peptidoglycan D,D-transpeptidase MrdA"/>
    <property type="match status" value="1"/>
</dbReference>
<reference evidence="18 19" key="1">
    <citation type="submission" date="2018-04" db="EMBL/GenBank/DDBJ databases">
        <title>Brenneria corticis sp.nov.</title>
        <authorList>
            <person name="Li Y."/>
        </authorList>
    </citation>
    <scope>NUCLEOTIDE SEQUENCE [LARGE SCALE GENOMIC DNA]</scope>
    <source>
        <strain evidence="18 19">LMG 27715</strain>
    </source>
</reference>
<dbReference type="InterPro" id="IPR005311">
    <property type="entry name" value="PBP_dimer"/>
</dbReference>
<dbReference type="GO" id="GO:0008360">
    <property type="term" value="P:regulation of cell shape"/>
    <property type="evidence" value="ECO:0007669"/>
    <property type="project" value="UniProtKB-KW"/>
</dbReference>
<dbReference type="InterPro" id="IPR017790">
    <property type="entry name" value="Penicillin-binding_protein_2"/>
</dbReference>
<feature type="transmembrane region" description="Helical" evidence="14">
    <location>
        <begin position="21"/>
        <end position="41"/>
    </location>
</feature>
<evidence type="ECO:0000313" key="18">
    <source>
        <dbReference type="EMBL" id="PWC15176.1"/>
    </source>
</evidence>
<dbReference type="GO" id="GO:0009252">
    <property type="term" value="P:peptidoglycan biosynthetic process"/>
    <property type="evidence" value="ECO:0007669"/>
    <property type="project" value="UniProtKB-UniRule"/>
</dbReference>
<dbReference type="InterPro" id="IPR050515">
    <property type="entry name" value="Beta-lactam/transpept"/>
</dbReference>
<dbReference type="OrthoDB" id="9766847at2"/>
<keyword evidence="10 14" id="KW-0573">Peptidoglycan synthesis</keyword>
<dbReference type="NCBIfam" id="NF008061">
    <property type="entry name" value="PRK10795.1"/>
    <property type="match status" value="1"/>
</dbReference>
<evidence type="ECO:0000256" key="11">
    <source>
        <dbReference type="ARBA" id="ARBA00022989"/>
    </source>
</evidence>
<feature type="region of interest" description="Disordered" evidence="15">
    <location>
        <begin position="615"/>
        <end position="634"/>
    </location>
</feature>
<dbReference type="InterPro" id="IPR036138">
    <property type="entry name" value="PBP_dimer_sf"/>
</dbReference>
<evidence type="ECO:0000256" key="9">
    <source>
        <dbReference type="ARBA" id="ARBA00022960"/>
    </source>
</evidence>
<dbReference type="FunFam" id="3.90.1310.10:FF:000001">
    <property type="entry name" value="Peptidoglycan D,D-transpeptidase MrdA"/>
    <property type="match status" value="1"/>
</dbReference>
<comment type="similarity">
    <text evidence="14">Belongs to the transpeptidase family. MrdA subfamily.</text>
</comment>
<keyword evidence="8 14" id="KW-0378">Hydrolase</keyword>
<name>A0A2U1U0I5_9GAMM</name>
<evidence type="ECO:0000313" key="19">
    <source>
        <dbReference type="Proteomes" id="UP000245138"/>
    </source>
</evidence>
<feature type="domain" description="Penicillin-binding protein dimerisation" evidence="17">
    <location>
        <begin position="65"/>
        <end position="240"/>
    </location>
</feature>
<keyword evidence="13 14" id="KW-0961">Cell wall biogenesis/degradation</keyword>
<feature type="domain" description="Penicillin-binding protein transpeptidase" evidence="16">
    <location>
        <begin position="273"/>
        <end position="609"/>
    </location>
</feature>
<evidence type="ECO:0000259" key="16">
    <source>
        <dbReference type="Pfam" id="PF00905"/>
    </source>
</evidence>
<evidence type="ECO:0000256" key="2">
    <source>
        <dbReference type="ARBA" id="ARBA00004236"/>
    </source>
</evidence>
<dbReference type="Pfam" id="PF00905">
    <property type="entry name" value="Transpeptidase"/>
    <property type="match status" value="1"/>
</dbReference>
<evidence type="ECO:0000256" key="6">
    <source>
        <dbReference type="ARBA" id="ARBA00022670"/>
    </source>
</evidence>
<feature type="compositionally biased region" description="Pro residues" evidence="15">
    <location>
        <begin position="623"/>
        <end position="634"/>
    </location>
</feature>
<keyword evidence="19" id="KW-1185">Reference proteome</keyword>
<dbReference type="GO" id="GO:0071555">
    <property type="term" value="P:cell wall organization"/>
    <property type="evidence" value="ECO:0007669"/>
    <property type="project" value="UniProtKB-KW"/>
</dbReference>
<keyword evidence="11 14" id="KW-1133">Transmembrane helix</keyword>
<evidence type="ECO:0000256" key="10">
    <source>
        <dbReference type="ARBA" id="ARBA00022984"/>
    </source>
</evidence>
<dbReference type="PANTHER" id="PTHR30627:SF2">
    <property type="entry name" value="PEPTIDOGLYCAN D,D-TRANSPEPTIDASE MRDA"/>
    <property type="match status" value="1"/>
</dbReference>
<evidence type="ECO:0000256" key="15">
    <source>
        <dbReference type="SAM" id="MobiDB-lite"/>
    </source>
</evidence>
<evidence type="ECO:0000259" key="17">
    <source>
        <dbReference type="Pfam" id="PF03717"/>
    </source>
</evidence>
<dbReference type="GO" id="GO:0006508">
    <property type="term" value="P:proteolysis"/>
    <property type="evidence" value="ECO:0007669"/>
    <property type="project" value="UniProtKB-KW"/>
</dbReference>
<dbReference type="NCBIfam" id="TIGR03423">
    <property type="entry name" value="pbp2_mrdA"/>
    <property type="match status" value="1"/>
</dbReference>
<dbReference type="EMBL" id="QDKJ01000002">
    <property type="protein sequence ID" value="PWC15176.1"/>
    <property type="molecule type" value="Genomic_DNA"/>
</dbReference>
<dbReference type="Gene3D" id="3.30.1390.30">
    <property type="entry name" value="Penicillin-binding protein 2a, domain 3"/>
    <property type="match status" value="1"/>
</dbReference>
<dbReference type="GO" id="GO:0005886">
    <property type="term" value="C:plasma membrane"/>
    <property type="evidence" value="ECO:0007669"/>
    <property type="project" value="UniProtKB-SubCell"/>
</dbReference>
<evidence type="ECO:0000256" key="14">
    <source>
        <dbReference type="HAMAP-Rule" id="MF_02081"/>
    </source>
</evidence>
<keyword evidence="12 14" id="KW-0472">Membrane</keyword>
<comment type="caution">
    <text evidence="14">Lacks conserved residue(s) required for the propagation of feature annotation.</text>
</comment>
<feature type="active site" description="Acyl-ester intermediate" evidence="14">
    <location>
        <position position="331"/>
    </location>
</feature>
<comment type="function">
    <text evidence="14">Catalyzes cross-linking of the peptidoglycan cell wall.</text>
</comment>
<comment type="pathway">
    <text evidence="14">Cell wall biogenesis; peptidoglycan biosynthesis.</text>
</comment>
<dbReference type="HAMAP" id="MF_02081">
    <property type="entry name" value="MrdA_transpept"/>
    <property type="match status" value="1"/>
</dbReference>
<dbReference type="Gene3D" id="3.90.1310.10">
    <property type="entry name" value="Penicillin-binding protein 2a (Domain 2)"/>
    <property type="match status" value="1"/>
</dbReference>
<dbReference type="GO" id="GO:0009002">
    <property type="term" value="F:serine-type D-Ala-D-Ala carboxypeptidase activity"/>
    <property type="evidence" value="ECO:0007669"/>
    <property type="project" value="UniProtKB-UniRule"/>
</dbReference>
<dbReference type="AlphaFoldDB" id="A0A2U1U0I5"/>
<dbReference type="Proteomes" id="UP000245138">
    <property type="component" value="Unassembled WGS sequence"/>
</dbReference>
<dbReference type="GO" id="GO:0008658">
    <property type="term" value="F:penicillin binding"/>
    <property type="evidence" value="ECO:0007669"/>
    <property type="project" value="UniProtKB-UniRule"/>
</dbReference>
<dbReference type="GO" id="GO:0071972">
    <property type="term" value="F:peptidoglycan L,D-transpeptidase activity"/>
    <property type="evidence" value="ECO:0007669"/>
    <property type="project" value="TreeGrafter"/>
</dbReference>
<dbReference type="PANTHER" id="PTHR30627">
    <property type="entry name" value="PEPTIDOGLYCAN D,D-TRANSPEPTIDASE"/>
    <property type="match status" value="1"/>
</dbReference>
<comment type="subcellular location">
    <subcellularLocation>
        <location evidence="14">Cell inner membrane</location>
        <topology evidence="14">Single-pass membrane protein</topology>
    </subcellularLocation>
    <subcellularLocation>
        <location evidence="2">Cell membrane</location>
    </subcellularLocation>
    <subcellularLocation>
        <location evidence="1">Membrane</location>
        <topology evidence="1">Single-pass membrane protein</topology>
    </subcellularLocation>
</comment>
<keyword evidence="7 14" id="KW-0812">Transmembrane</keyword>
<evidence type="ECO:0000256" key="7">
    <source>
        <dbReference type="ARBA" id="ARBA00022692"/>
    </source>
</evidence>
<keyword evidence="4 14" id="KW-0997">Cell inner membrane</keyword>
<evidence type="ECO:0000256" key="5">
    <source>
        <dbReference type="ARBA" id="ARBA00022645"/>
    </source>
</evidence>
<keyword evidence="5 14" id="KW-0121">Carboxypeptidase</keyword>
<protein>
    <recommendedName>
        <fullName evidence="14">Peptidoglycan D,D-transpeptidase MrdA</fullName>
        <ecNumber evidence="14">3.4.16.4</ecNumber>
    </recommendedName>
    <alternativeName>
        <fullName evidence="14">Penicillin-binding protein 2</fullName>
        <shortName evidence="14">PBP-2</shortName>
    </alternativeName>
</protein>
<organism evidence="18 19">
    <name type="scientific">Brenneria roseae subsp. americana</name>
    <dbReference type="NCBI Taxonomy" id="1508507"/>
    <lineage>
        <taxon>Bacteria</taxon>
        <taxon>Pseudomonadati</taxon>
        <taxon>Pseudomonadota</taxon>
        <taxon>Gammaproteobacteria</taxon>
        <taxon>Enterobacterales</taxon>
        <taxon>Pectobacteriaceae</taxon>
        <taxon>Brenneria</taxon>
    </lineage>
</organism>
<dbReference type="InterPro" id="IPR012338">
    <property type="entry name" value="Beta-lactam/transpept-like"/>
</dbReference>
<dbReference type="EC" id="3.4.16.4" evidence="14"/>
<evidence type="ECO:0000256" key="13">
    <source>
        <dbReference type="ARBA" id="ARBA00023316"/>
    </source>
</evidence>
<dbReference type="SUPFAM" id="SSF56601">
    <property type="entry name" value="beta-lactamase/transpeptidase-like"/>
    <property type="match status" value="1"/>
</dbReference>
<accession>A0A2U1U0I5</accession>
<evidence type="ECO:0000256" key="4">
    <source>
        <dbReference type="ARBA" id="ARBA00022519"/>
    </source>
</evidence>
<dbReference type="UniPathway" id="UPA00219"/>